<evidence type="ECO:0000313" key="4">
    <source>
        <dbReference type="Proteomes" id="UP000295244"/>
    </source>
</evidence>
<comment type="caution">
    <text evidence="3">The sequence shown here is derived from an EMBL/GenBank/DDBJ whole genome shotgun (WGS) entry which is preliminary data.</text>
</comment>
<dbReference type="PANTHER" id="PTHR43156:SF2">
    <property type="entry name" value="STAGE II SPORULATION PROTEIN E"/>
    <property type="match status" value="1"/>
</dbReference>
<sequence>MVPHGGRSFNAPALPETPAGRIIQGQFSHADARRVLRHPETLPGGEDFLAPPPGRIPGHIARRVSETFGLPAALFVLDLDNTALHLAASHPEPGKREVLDLREHPLSRVIHDRRPAALSAAGLPGEPGPLSGAEYLAAAPVLAGDSVAGALVLGGAEPFGAETLRELARLGVRAGSALAIADRYTDELKRMRRRAELSIAAELQQEALPPNELYTERVGVAGFIEPAYDIGGDWFDYALNGDRLSVAICDAAGKALRAAAVATISLGAVRNSRRRGLSLQETMLAAHRALLESTGPEQFATLLVAEIDLRTREMRVINAGHPLPVAVGGKEPLPLRTSSIYPPLGGLEDGQTYNPDIFRLEPGLRLLFLSDGVLERRGRDRSPLGLKGLLRRAQRYANLPPFPYVQALIREVVEFGDDPLRDDATILGVELR</sequence>
<gene>
    <name evidence="3" type="ORF">E0L93_04980</name>
</gene>
<name>A0A4R1BN21_9ACTN</name>
<dbReference type="Pfam" id="PF07228">
    <property type="entry name" value="SpoIIE"/>
    <property type="match status" value="1"/>
</dbReference>
<dbReference type="SMART" id="SM00331">
    <property type="entry name" value="PP2C_SIG"/>
    <property type="match status" value="1"/>
</dbReference>
<dbReference type="OrthoDB" id="4935951at2"/>
<dbReference type="PANTHER" id="PTHR43156">
    <property type="entry name" value="STAGE II SPORULATION PROTEIN E-RELATED"/>
    <property type="match status" value="1"/>
</dbReference>
<dbReference type="InterPro" id="IPR052016">
    <property type="entry name" value="Bact_Sigma-Reg"/>
</dbReference>
<dbReference type="SUPFAM" id="SSF81606">
    <property type="entry name" value="PP2C-like"/>
    <property type="match status" value="1"/>
</dbReference>
<dbReference type="Proteomes" id="UP000295244">
    <property type="component" value="Unassembled WGS sequence"/>
</dbReference>
<dbReference type="GO" id="GO:0016791">
    <property type="term" value="F:phosphatase activity"/>
    <property type="evidence" value="ECO:0007669"/>
    <property type="project" value="TreeGrafter"/>
</dbReference>
<dbReference type="Gene3D" id="3.30.450.40">
    <property type="match status" value="1"/>
</dbReference>
<protein>
    <recommendedName>
        <fullName evidence="2">PPM-type phosphatase domain-containing protein</fullName>
    </recommendedName>
</protein>
<feature type="domain" description="PPM-type phosphatase" evidence="2">
    <location>
        <begin position="215"/>
        <end position="431"/>
    </location>
</feature>
<dbReference type="EMBL" id="SKBU01000009">
    <property type="protein sequence ID" value="TCJ18859.1"/>
    <property type="molecule type" value="Genomic_DNA"/>
</dbReference>
<evidence type="ECO:0000313" key="3">
    <source>
        <dbReference type="EMBL" id="TCJ18859.1"/>
    </source>
</evidence>
<dbReference type="AlphaFoldDB" id="A0A4R1BN21"/>
<organism evidence="3 4">
    <name type="scientific">Rubrobacter taiwanensis</name>
    <dbReference type="NCBI Taxonomy" id="185139"/>
    <lineage>
        <taxon>Bacteria</taxon>
        <taxon>Bacillati</taxon>
        <taxon>Actinomycetota</taxon>
        <taxon>Rubrobacteria</taxon>
        <taxon>Rubrobacterales</taxon>
        <taxon>Rubrobacteraceae</taxon>
        <taxon>Rubrobacter</taxon>
    </lineage>
</organism>
<keyword evidence="1" id="KW-0378">Hydrolase</keyword>
<dbReference type="InterPro" id="IPR029016">
    <property type="entry name" value="GAF-like_dom_sf"/>
</dbReference>
<accession>A0A4R1BN21</accession>
<reference evidence="3 4" key="1">
    <citation type="submission" date="2019-03" db="EMBL/GenBank/DDBJ databases">
        <title>Whole genome sequence of a novel Rubrobacter taiwanensis strain, isolated from Yellowstone National Park.</title>
        <authorList>
            <person name="Freed S."/>
            <person name="Ramaley R.F."/>
            <person name="Kyndt J.A."/>
        </authorList>
    </citation>
    <scope>NUCLEOTIDE SEQUENCE [LARGE SCALE GENOMIC DNA]</scope>
    <source>
        <strain evidence="3 4">Yellowstone</strain>
    </source>
</reference>
<evidence type="ECO:0000256" key="1">
    <source>
        <dbReference type="ARBA" id="ARBA00022801"/>
    </source>
</evidence>
<dbReference type="InterPro" id="IPR001932">
    <property type="entry name" value="PPM-type_phosphatase-like_dom"/>
</dbReference>
<dbReference type="InterPro" id="IPR036457">
    <property type="entry name" value="PPM-type-like_dom_sf"/>
</dbReference>
<dbReference type="Gene3D" id="3.60.40.10">
    <property type="entry name" value="PPM-type phosphatase domain"/>
    <property type="match status" value="1"/>
</dbReference>
<proteinExistence type="predicted"/>
<keyword evidence="4" id="KW-1185">Reference proteome</keyword>
<dbReference type="SUPFAM" id="SSF55781">
    <property type="entry name" value="GAF domain-like"/>
    <property type="match status" value="1"/>
</dbReference>
<evidence type="ECO:0000259" key="2">
    <source>
        <dbReference type="SMART" id="SM00331"/>
    </source>
</evidence>